<dbReference type="AlphaFoldDB" id="A0A9W7AU34"/>
<gene>
    <name evidence="2" type="ORF">TrRE_jg4094</name>
</gene>
<protein>
    <submittedName>
        <fullName evidence="2">Uncharacterized protein</fullName>
    </submittedName>
</protein>
<reference evidence="2" key="1">
    <citation type="submission" date="2022-07" db="EMBL/GenBank/DDBJ databases">
        <title>Genome analysis of Parmales, a sister group of diatoms, reveals the evolutionary specialization of diatoms from phago-mixotrophs to photoautotrophs.</title>
        <authorList>
            <person name="Ban H."/>
            <person name="Sato S."/>
            <person name="Yoshikawa S."/>
            <person name="Kazumasa Y."/>
            <person name="Nakamura Y."/>
            <person name="Ichinomiya M."/>
            <person name="Saitoh K."/>
            <person name="Sato N."/>
            <person name="Blanc-Mathieu R."/>
            <person name="Endo H."/>
            <person name="Kuwata A."/>
            <person name="Ogata H."/>
        </authorList>
    </citation>
    <scope>NUCLEOTIDE SEQUENCE</scope>
</reference>
<evidence type="ECO:0000313" key="2">
    <source>
        <dbReference type="EMBL" id="GMH73960.1"/>
    </source>
</evidence>
<dbReference type="Proteomes" id="UP001165082">
    <property type="component" value="Unassembled WGS sequence"/>
</dbReference>
<name>A0A9W7AU34_9STRA</name>
<proteinExistence type="predicted"/>
<keyword evidence="3" id="KW-1185">Reference proteome</keyword>
<feature type="region of interest" description="Disordered" evidence="1">
    <location>
        <begin position="171"/>
        <end position="197"/>
    </location>
</feature>
<dbReference type="EMBL" id="BRXZ01001553">
    <property type="protein sequence ID" value="GMH73960.1"/>
    <property type="molecule type" value="Genomic_DNA"/>
</dbReference>
<evidence type="ECO:0000256" key="1">
    <source>
        <dbReference type="SAM" id="MobiDB-lite"/>
    </source>
</evidence>
<feature type="compositionally biased region" description="Basic and acidic residues" evidence="1">
    <location>
        <begin position="171"/>
        <end position="184"/>
    </location>
</feature>
<evidence type="ECO:0000313" key="3">
    <source>
        <dbReference type="Proteomes" id="UP001165082"/>
    </source>
</evidence>
<accession>A0A9W7AU34</accession>
<comment type="caution">
    <text evidence="2">The sequence shown here is derived from an EMBL/GenBank/DDBJ whole genome shotgun (WGS) entry which is preliminary data.</text>
</comment>
<dbReference type="OrthoDB" id="201490at2759"/>
<organism evidence="2 3">
    <name type="scientific">Triparma retinervis</name>
    <dbReference type="NCBI Taxonomy" id="2557542"/>
    <lineage>
        <taxon>Eukaryota</taxon>
        <taxon>Sar</taxon>
        <taxon>Stramenopiles</taxon>
        <taxon>Ochrophyta</taxon>
        <taxon>Bolidophyceae</taxon>
        <taxon>Parmales</taxon>
        <taxon>Triparmaceae</taxon>
        <taxon>Triparma</taxon>
    </lineage>
</organism>
<feature type="non-terminal residue" evidence="2">
    <location>
        <position position="1"/>
    </location>
</feature>
<sequence>LHALPPSSPATLALSSLLTFTRTLSDRQSAFANQLRSNLALTLPKHAKWPANRFLGAGRFYEKELSVAVQMASADENFNDGILPSPLRIRLGELIGATCRYHLRRLFNPVPPSYTTPSKKHPAPDNSACRSKIHEIVAMEAPNGRDSAAADGSISSVLNSALSHVYEARRAQGTIEDSRKREPSDLNSSTLLPPTNPDASFCVSAVSQRGAENGPLSDDDLEDVLSDIELAHVALAGAKAAQFICNLMKWPGVVGAVSDSGGWACIENVACLINEVDLEEVIPDEAHFLLLSDVAALMKELNSDLPAAIKSEAAATRCLNDLWRKFKCGKQSAASLRRNPNLGVIRTILVEGNTKFIYPTLAVPEDSEDEEEEE</sequence>